<sequence length="192" mass="21919">MLIDKEITFKRDFIIFTFTCIFAVTISTGFILYLPNLFKKYVFLNELANSNVALKILYLLPFLGGAIIFKIYLKSRKSIKAFNDLLLLGIGFCGLYSILFFGIDALVKNEYFFNVNSVGTFSIKLLFMMCSVAKVAITFSEFCDERKREIEDKKPTIKNLKVENSPILSKAKIGISLSVLALVFYHLIKKKN</sequence>
<protein>
    <submittedName>
        <fullName evidence="1">Uncharacterized protein</fullName>
    </submittedName>
</protein>
<evidence type="ECO:0000313" key="2">
    <source>
        <dbReference type="Proteomes" id="UP000382540"/>
    </source>
</evidence>
<reference evidence="1 2" key="1">
    <citation type="submission" date="2018-10" db="EMBL/GenBank/DDBJ databases">
        <authorList>
            <consortium name="NARMS: The National Antimicrobial Resistance Monitoring System"/>
        </authorList>
    </citation>
    <scope>NUCLEOTIDE SEQUENCE [LARGE SCALE GENOMIC DNA]</scope>
    <source>
        <strain evidence="1 2">CVM N17EC1330</strain>
    </source>
</reference>
<dbReference type="RefSeq" id="WP_001523811.1">
    <property type="nucleotide sequence ID" value="NZ_BFLT01000018.1"/>
</dbReference>
<organism evidence="1 2">
    <name type="scientific">Escherichia coli</name>
    <dbReference type="NCBI Taxonomy" id="562"/>
    <lineage>
        <taxon>Bacteria</taxon>
        <taxon>Pseudomonadati</taxon>
        <taxon>Pseudomonadota</taxon>
        <taxon>Gammaproteobacteria</taxon>
        <taxon>Enterobacterales</taxon>
        <taxon>Enterobacteriaceae</taxon>
        <taxon>Escherichia</taxon>
    </lineage>
</organism>
<gene>
    <name evidence="1" type="ORF">D9J61_22885</name>
</gene>
<dbReference type="Proteomes" id="UP000382540">
    <property type="component" value="Unassembled WGS sequence"/>
</dbReference>
<name>A0A3K2YES2_ECOLX</name>
<dbReference type="EMBL" id="AAAGZE010000091">
    <property type="protein sequence ID" value="EAC1534833.1"/>
    <property type="molecule type" value="Genomic_DNA"/>
</dbReference>
<evidence type="ECO:0000313" key="1">
    <source>
        <dbReference type="EMBL" id="EAC1534833.1"/>
    </source>
</evidence>
<proteinExistence type="predicted"/>
<dbReference type="AlphaFoldDB" id="A0A3K2YES2"/>
<accession>A0A3K2YES2</accession>
<comment type="caution">
    <text evidence="1">The sequence shown here is derived from an EMBL/GenBank/DDBJ whole genome shotgun (WGS) entry which is preliminary data.</text>
</comment>